<dbReference type="HOGENOM" id="CLU_009902_3_1_3"/>
<dbReference type="AlphaFoldDB" id="A2CA90"/>
<sequence>MDADSTSRANASIAATRAQLHPCCQTDGSRRMNPLDVVLDPIAAPGVIAAKLWVRGGSGADPKGQRGVHQLLGALLTRGCGPYDHLALADLVEGCGAGLRCDTHEDGLLISLKCADRDAERLLDLLGWMLIDPHLDSSQVTLERDLSLQALQRQREDPFHLAYDGWRHMAYGSGPYGHDPLGLSEDLNQLGRQQLISLIDGLTAQSPVLALAGTLPEDLEQRLEAMESFQRWPNQPPQQARKSESSKISTENIQIESNICLQPEPTSQVVMMLGQPTLAHGHEDDLALRLLNCHLGLGMSSLLFRRLREQHGVAYDVGTHHPVRKCAAPFVLHASTSEDKAKLTLQLLLDSWWELSQQAISEEDIELARAKFHGQLAHGAQTTGQRAERRAQLRGLGLPGNYDEHSLETIKNLDGSALQKAAQRHLKMPLLSLCGPETSLQILAKDWQQQVVQSS</sequence>
<protein>
    <submittedName>
        <fullName evidence="4">Insulinase family (Peptidase family M16)</fullName>
    </submittedName>
</protein>
<dbReference type="PANTHER" id="PTHR11851">
    <property type="entry name" value="METALLOPROTEASE"/>
    <property type="match status" value="1"/>
</dbReference>
<dbReference type="InterPro" id="IPR007863">
    <property type="entry name" value="Peptidase_M16_C"/>
</dbReference>
<dbReference type="Pfam" id="PF05193">
    <property type="entry name" value="Peptidase_M16_C"/>
    <property type="match status" value="1"/>
</dbReference>
<dbReference type="RefSeq" id="WP_011826289.1">
    <property type="nucleotide sequence ID" value="NC_008820.1"/>
</dbReference>
<proteinExistence type="predicted"/>
<evidence type="ECO:0000256" key="1">
    <source>
        <dbReference type="SAM" id="MobiDB-lite"/>
    </source>
</evidence>
<evidence type="ECO:0000313" key="4">
    <source>
        <dbReference type="EMBL" id="ABM78400.1"/>
    </source>
</evidence>
<name>A2CA90_PROM3</name>
<evidence type="ECO:0000313" key="5">
    <source>
        <dbReference type="Proteomes" id="UP000002274"/>
    </source>
</evidence>
<feature type="domain" description="Peptidase M16 N-terminal" evidence="2">
    <location>
        <begin position="49"/>
        <end position="161"/>
    </location>
</feature>
<dbReference type="STRING" id="59922.P9303_16561"/>
<dbReference type="Pfam" id="PF00675">
    <property type="entry name" value="Peptidase_M16"/>
    <property type="match status" value="1"/>
</dbReference>
<evidence type="ECO:0000259" key="3">
    <source>
        <dbReference type="Pfam" id="PF05193"/>
    </source>
</evidence>
<feature type="compositionally biased region" description="Polar residues" evidence="1">
    <location>
        <begin position="231"/>
        <end position="248"/>
    </location>
</feature>
<dbReference type="SUPFAM" id="SSF63411">
    <property type="entry name" value="LuxS/MPP-like metallohydrolase"/>
    <property type="match status" value="2"/>
</dbReference>
<dbReference type="Gene3D" id="3.30.830.10">
    <property type="entry name" value="Metalloenzyme, LuxS/M16 peptidase-like"/>
    <property type="match status" value="2"/>
</dbReference>
<dbReference type="EMBL" id="CP000554">
    <property type="protein sequence ID" value="ABM78400.1"/>
    <property type="molecule type" value="Genomic_DNA"/>
</dbReference>
<dbReference type="BioCyc" id="PMAR59922:G1G80-1439-MONOMER"/>
<evidence type="ECO:0000259" key="2">
    <source>
        <dbReference type="Pfam" id="PF00675"/>
    </source>
</evidence>
<dbReference type="PANTHER" id="PTHR11851:SF224">
    <property type="entry name" value="PROCESSING PROTEASE"/>
    <property type="match status" value="1"/>
</dbReference>
<feature type="region of interest" description="Disordered" evidence="1">
    <location>
        <begin position="229"/>
        <end position="248"/>
    </location>
</feature>
<dbReference type="InterPro" id="IPR011249">
    <property type="entry name" value="Metalloenz_LuxS/M16"/>
</dbReference>
<reference evidence="4 5" key="1">
    <citation type="journal article" date="2007" name="PLoS Genet.">
        <title>Patterns and implications of gene gain and loss in the evolution of Prochlorococcus.</title>
        <authorList>
            <person name="Kettler G.C."/>
            <person name="Martiny A.C."/>
            <person name="Huang K."/>
            <person name="Zucker J."/>
            <person name="Coleman M.L."/>
            <person name="Rodrigue S."/>
            <person name="Chen F."/>
            <person name="Lapidus A."/>
            <person name="Ferriera S."/>
            <person name="Johnson J."/>
            <person name="Steglich C."/>
            <person name="Church G.M."/>
            <person name="Richardson P."/>
            <person name="Chisholm S.W."/>
        </authorList>
    </citation>
    <scope>NUCLEOTIDE SEQUENCE [LARGE SCALE GENOMIC DNA]</scope>
    <source>
        <strain evidence="4 5">MIT 9303</strain>
    </source>
</reference>
<feature type="domain" description="Peptidase M16 C-terminal" evidence="3">
    <location>
        <begin position="208"/>
        <end position="371"/>
    </location>
</feature>
<gene>
    <name evidence="4" type="ordered locus">P9303_16561</name>
</gene>
<organism evidence="4 5">
    <name type="scientific">Prochlorococcus marinus (strain MIT 9303)</name>
    <dbReference type="NCBI Taxonomy" id="59922"/>
    <lineage>
        <taxon>Bacteria</taxon>
        <taxon>Bacillati</taxon>
        <taxon>Cyanobacteriota</taxon>
        <taxon>Cyanophyceae</taxon>
        <taxon>Synechococcales</taxon>
        <taxon>Prochlorococcaceae</taxon>
        <taxon>Prochlorococcus</taxon>
    </lineage>
</organism>
<dbReference type="Proteomes" id="UP000002274">
    <property type="component" value="Chromosome"/>
</dbReference>
<accession>A2CA90</accession>
<dbReference type="InterPro" id="IPR050361">
    <property type="entry name" value="MPP/UQCRC_Complex"/>
</dbReference>
<dbReference type="KEGG" id="pmf:P9303_16561"/>
<dbReference type="GO" id="GO:0046872">
    <property type="term" value="F:metal ion binding"/>
    <property type="evidence" value="ECO:0007669"/>
    <property type="project" value="InterPro"/>
</dbReference>
<dbReference type="InterPro" id="IPR011765">
    <property type="entry name" value="Pept_M16_N"/>
</dbReference>